<dbReference type="EMBL" id="LGSZ01000089">
    <property type="protein sequence ID" value="KPH74070.1"/>
    <property type="molecule type" value="Genomic_DNA"/>
</dbReference>
<comment type="caution">
    <text evidence="1">The sequence shown here is derived from an EMBL/GenBank/DDBJ whole genome shotgun (WGS) entry which is preliminary data.</text>
</comment>
<gene>
    <name evidence="1" type="ORF">AE618_25975</name>
</gene>
<dbReference type="PATRIC" id="fig|1526658.3.peg.3756"/>
<evidence type="ECO:0000313" key="1">
    <source>
        <dbReference type="EMBL" id="KPH74070.1"/>
    </source>
</evidence>
<dbReference type="AlphaFoldDB" id="A0A0N1EYR1"/>
<keyword evidence="2" id="KW-1185">Reference proteome</keyword>
<name>A0A0N1EYR1_9HYPH</name>
<reference evidence="1 2" key="1">
    <citation type="submission" date="2015-07" db="EMBL/GenBank/DDBJ databases">
        <title>Whole genome sequencing of Bosea vaviloviae isolated from cave pool.</title>
        <authorList>
            <person name="Tan N.E.H."/>
            <person name="Lee Y.P."/>
            <person name="Gan H.M."/>
            <person name="Barton H."/>
            <person name="Savka M.A."/>
        </authorList>
    </citation>
    <scope>NUCLEOTIDE SEQUENCE [LARGE SCALE GENOMIC DNA]</scope>
    <source>
        <strain evidence="1 2">SD260</strain>
    </source>
</reference>
<evidence type="ECO:0000313" key="2">
    <source>
        <dbReference type="Proteomes" id="UP000037822"/>
    </source>
</evidence>
<organism evidence="1 2">
    <name type="scientific">Bosea vaviloviae</name>
    <dbReference type="NCBI Taxonomy" id="1526658"/>
    <lineage>
        <taxon>Bacteria</taxon>
        <taxon>Pseudomonadati</taxon>
        <taxon>Pseudomonadota</taxon>
        <taxon>Alphaproteobacteria</taxon>
        <taxon>Hyphomicrobiales</taxon>
        <taxon>Boseaceae</taxon>
        <taxon>Bosea</taxon>
    </lineage>
</organism>
<accession>A0A0N1EYR1</accession>
<sequence>MVGGVPYGAWGLAVKCAERVSASAKPPSSEAEIADLRAKLDRMRQALVSVRDAVTHEVNTHSIACTVWMPAGNETMVDFIDQALSLAGEEKTGASDV</sequence>
<proteinExistence type="predicted"/>
<protein>
    <submittedName>
        <fullName evidence="1">Uncharacterized protein</fullName>
    </submittedName>
</protein>
<dbReference type="Proteomes" id="UP000037822">
    <property type="component" value="Unassembled WGS sequence"/>
</dbReference>